<feature type="region of interest" description="Disordered" evidence="1">
    <location>
        <begin position="1"/>
        <end position="56"/>
    </location>
</feature>
<dbReference type="Proteomes" id="UP000663845">
    <property type="component" value="Unassembled WGS sequence"/>
</dbReference>
<protein>
    <submittedName>
        <fullName evidence="2">Uncharacterized protein</fullName>
    </submittedName>
</protein>
<proteinExistence type="predicted"/>
<dbReference type="EMBL" id="CAJNOG010006061">
    <property type="protein sequence ID" value="CAF1556889.1"/>
    <property type="molecule type" value="Genomic_DNA"/>
</dbReference>
<dbReference type="AlphaFoldDB" id="A0A815XF13"/>
<feature type="non-terminal residue" evidence="2">
    <location>
        <position position="1"/>
    </location>
</feature>
<gene>
    <name evidence="2" type="ORF">JYZ213_LOCUS46650</name>
</gene>
<comment type="caution">
    <text evidence="2">The sequence shown here is derived from an EMBL/GenBank/DDBJ whole genome shotgun (WGS) entry which is preliminary data.</text>
</comment>
<evidence type="ECO:0000313" key="2">
    <source>
        <dbReference type="EMBL" id="CAF1556889.1"/>
    </source>
</evidence>
<feature type="compositionally biased region" description="Basic and acidic residues" evidence="1">
    <location>
        <begin position="28"/>
        <end position="37"/>
    </location>
</feature>
<reference evidence="2" key="1">
    <citation type="submission" date="2021-02" db="EMBL/GenBank/DDBJ databases">
        <authorList>
            <person name="Nowell W R."/>
        </authorList>
    </citation>
    <scope>NUCLEOTIDE SEQUENCE</scope>
</reference>
<evidence type="ECO:0000313" key="3">
    <source>
        <dbReference type="Proteomes" id="UP000663845"/>
    </source>
</evidence>
<accession>A0A815XF13</accession>
<organism evidence="2 3">
    <name type="scientific">Adineta steineri</name>
    <dbReference type="NCBI Taxonomy" id="433720"/>
    <lineage>
        <taxon>Eukaryota</taxon>
        <taxon>Metazoa</taxon>
        <taxon>Spiralia</taxon>
        <taxon>Gnathifera</taxon>
        <taxon>Rotifera</taxon>
        <taxon>Eurotatoria</taxon>
        <taxon>Bdelloidea</taxon>
        <taxon>Adinetida</taxon>
        <taxon>Adinetidae</taxon>
        <taxon>Adineta</taxon>
    </lineage>
</organism>
<name>A0A815XF13_9BILA</name>
<sequence length="191" mass="21545">RHSDRKSKVPALDLPSVERDLSPNNELRQAHRLESDPLRIPNTNLPKPDVSLPTYNEPEVKMTTGQTKSPSTEFSIPAVDLPPIPNLQLPENDKQTIDSNIDLMKIPAVQLPELEFTSNEQNHEITLNNDEKLPELPLLTNIKQEKEIEHLPTVEAGLVLASPVQDMLDIQTDHKQFPIETDYAINTDSVR</sequence>
<evidence type="ECO:0000256" key="1">
    <source>
        <dbReference type="SAM" id="MobiDB-lite"/>
    </source>
</evidence>